<dbReference type="PANTHER" id="PTHR30027:SF3">
    <property type="entry name" value="16S RRNA (URACIL(1498)-N(3))-METHYLTRANSFERASE"/>
    <property type="match status" value="1"/>
</dbReference>
<name>W8T4P9_PEPAC</name>
<dbReference type="OrthoDB" id="9815641at2"/>
<keyword evidence="9 12" id="KW-0949">S-adenosyl-L-methionine</keyword>
<reference evidence="15 16" key="1">
    <citation type="journal article" date="2014" name="Genome Announc.">
        <title>Complete Genome Sequence of Amino Acid-Utilizing Eubacterium acidaminophilum al-2 (DSM 3953).</title>
        <authorList>
            <person name="Poehlein A."/>
            <person name="Andreesen J.R."/>
            <person name="Daniel R."/>
        </authorList>
    </citation>
    <scope>NUCLEOTIDE SEQUENCE [LARGE SCALE GENOMIC DNA]</scope>
    <source>
        <strain evidence="15 16">DSM 3953</strain>
    </source>
</reference>
<comment type="function">
    <text evidence="10 12">Specifically methylates the N3 position of the uracil ring of uridine 1498 (m3U1498) in 16S rRNA. Acts on the fully assembled 30S ribosomal subunit.</text>
</comment>
<organism evidence="15 16">
    <name type="scientific">Peptoclostridium acidaminophilum DSM 3953</name>
    <dbReference type="NCBI Taxonomy" id="1286171"/>
    <lineage>
        <taxon>Bacteria</taxon>
        <taxon>Bacillati</taxon>
        <taxon>Bacillota</taxon>
        <taxon>Clostridia</taxon>
        <taxon>Peptostreptococcales</taxon>
        <taxon>Peptoclostridiaceae</taxon>
        <taxon>Peptoclostridium</taxon>
    </lineage>
</organism>
<evidence type="ECO:0000256" key="7">
    <source>
        <dbReference type="ARBA" id="ARBA00022603"/>
    </source>
</evidence>
<evidence type="ECO:0000256" key="11">
    <source>
        <dbReference type="ARBA" id="ARBA00047944"/>
    </source>
</evidence>
<dbReference type="RefSeq" id="WP_025435718.1">
    <property type="nucleotide sequence ID" value="NZ_CP007452.1"/>
</dbReference>
<dbReference type="InterPro" id="IPR015947">
    <property type="entry name" value="PUA-like_sf"/>
</dbReference>
<comment type="catalytic activity">
    <reaction evidence="11 12">
        <text>uridine(1498) in 16S rRNA + S-adenosyl-L-methionine = N(3)-methyluridine(1498) in 16S rRNA + S-adenosyl-L-homocysteine + H(+)</text>
        <dbReference type="Rhea" id="RHEA:42920"/>
        <dbReference type="Rhea" id="RHEA-COMP:10283"/>
        <dbReference type="Rhea" id="RHEA-COMP:10284"/>
        <dbReference type="ChEBI" id="CHEBI:15378"/>
        <dbReference type="ChEBI" id="CHEBI:57856"/>
        <dbReference type="ChEBI" id="CHEBI:59789"/>
        <dbReference type="ChEBI" id="CHEBI:65315"/>
        <dbReference type="ChEBI" id="CHEBI:74502"/>
        <dbReference type="EC" id="2.1.1.193"/>
    </reaction>
</comment>
<evidence type="ECO:0000256" key="2">
    <source>
        <dbReference type="ARBA" id="ARBA00005528"/>
    </source>
</evidence>
<evidence type="ECO:0000256" key="8">
    <source>
        <dbReference type="ARBA" id="ARBA00022679"/>
    </source>
</evidence>
<dbReference type="CDD" id="cd18084">
    <property type="entry name" value="RsmE-like"/>
    <property type="match status" value="1"/>
</dbReference>
<dbReference type="GO" id="GO:0005737">
    <property type="term" value="C:cytoplasm"/>
    <property type="evidence" value="ECO:0007669"/>
    <property type="project" value="UniProtKB-SubCell"/>
</dbReference>
<evidence type="ECO:0000259" key="13">
    <source>
        <dbReference type="Pfam" id="PF04452"/>
    </source>
</evidence>
<comment type="similarity">
    <text evidence="2 12">Belongs to the RNA methyltransferase RsmE family.</text>
</comment>
<dbReference type="EMBL" id="CP007452">
    <property type="protein sequence ID" value="AHM56734.1"/>
    <property type="molecule type" value="Genomic_DNA"/>
</dbReference>
<dbReference type="NCBIfam" id="TIGR00046">
    <property type="entry name" value="RsmE family RNA methyltransferase"/>
    <property type="match status" value="1"/>
</dbReference>
<dbReference type="InterPro" id="IPR029026">
    <property type="entry name" value="tRNA_m1G_MTases_N"/>
</dbReference>
<evidence type="ECO:0000256" key="10">
    <source>
        <dbReference type="ARBA" id="ARBA00025699"/>
    </source>
</evidence>
<dbReference type="PIRSF" id="PIRSF015601">
    <property type="entry name" value="MTase_slr0722"/>
    <property type="match status" value="1"/>
</dbReference>
<dbReference type="STRING" id="1286171.EAL2_c14390"/>
<evidence type="ECO:0000313" key="16">
    <source>
        <dbReference type="Proteomes" id="UP000019591"/>
    </source>
</evidence>
<protein>
    <recommendedName>
        <fullName evidence="4 12">Ribosomal RNA small subunit methyltransferase E</fullName>
        <ecNumber evidence="3 12">2.1.1.193</ecNumber>
    </recommendedName>
</protein>
<evidence type="ECO:0000256" key="9">
    <source>
        <dbReference type="ARBA" id="ARBA00022691"/>
    </source>
</evidence>
<dbReference type="InterPro" id="IPR046887">
    <property type="entry name" value="RsmE_PUA-like"/>
</dbReference>
<evidence type="ECO:0000256" key="6">
    <source>
        <dbReference type="ARBA" id="ARBA00022552"/>
    </source>
</evidence>
<dbReference type="Gene3D" id="3.40.1280.10">
    <property type="match status" value="1"/>
</dbReference>
<dbReference type="AlphaFoldDB" id="W8T4P9"/>
<evidence type="ECO:0000256" key="1">
    <source>
        <dbReference type="ARBA" id="ARBA00004496"/>
    </source>
</evidence>
<evidence type="ECO:0000256" key="5">
    <source>
        <dbReference type="ARBA" id="ARBA00022490"/>
    </source>
</evidence>
<evidence type="ECO:0000256" key="3">
    <source>
        <dbReference type="ARBA" id="ARBA00012328"/>
    </source>
</evidence>
<dbReference type="EC" id="2.1.1.193" evidence="3 12"/>
<evidence type="ECO:0000256" key="4">
    <source>
        <dbReference type="ARBA" id="ARBA00013673"/>
    </source>
</evidence>
<dbReference type="HOGENOM" id="CLU_067442_3_0_9"/>
<dbReference type="SUPFAM" id="SSF88697">
    <property type="entry name" value="PUA domain-like"/>
    <property type="match status" value="1"/>
</dbReference>
<feature type="domain" description="Ribosomal RNA small subunit methyltransferase E PUA-like" evidence="14">
    <location>
        <begin position="20"/>
        <end position="66"/>
    </location>
</feature>
<dbReference type="GO" id="GO:0070042">
    <property type="term" value="F:rRNA (uridine-N3-)-methyltransferase activity"/>
    <property type="evidence" value="ECO:0007669"/>
    <property type="project" value="TreeGrafter"/>
</dbReference>
<dbReference type="GO" id="GO:0070475">
    <property type="term" value="P:rRNA base methylation"/>
    <property type="evidence" value="ECO:0007669"/>
    <property type="project" value="TreeGrafter"/>
</dbReference>
<accession>W8T4P9</accession>
<keyword evidence="6 12" id="KW-0698">rRNA processing</keyword>
<evidence type="ECO:0000259" key="14">
    <source>
        <dbReference type="Pfam" id="PF20260"/>
    </source>
</evidence>
<evidence type="ECO:0000256" key="12">
    <source>
        <dbReference type="PIRNR" id="PIRNR015601"/>
    </source>
</evidence>
<dbReference type="PANTHER" id="PTHR30027">
    <property type="entry name" value="RIBOSOMAL RNA SMALL SUBUNIT METHYLTRANSFERASE E"/>
    <property type="match status" value="1"/>
</dbReference>
<dbReference type="NCBIfam" id="NF008692">
    <property type="entry name" value="PRK11713.1-5"/>
    <property type="match status" value="1"/>
</dbReference>
<keyword evidence="7 12" id="KW-0489">Methyltransferase</keyword>
<dbReference type="Pfam" id="PF04452">
    <property type="entry name" value="Methyltrans_RNA"/>
    <property type="match status" value="1"/>
</dbReference>
<dbReference type="PATRIC" id="fig|1286171.3.peg.1390"/>
<evidence type="ECO:0000313" key="15">
    <source>
        <dbReference type="EMBL" id="AHM56734.1"/>
    </source>
</evidence>
<keyword evidence="8 12" id="KW-0808">Transferase</keyword>
<feature type="domain" description="Ribosomal RNA small subunit methyltransferase E methyltransferase" evidence="13">
    <location>
        <begin position="77"/>
        <end position="240"/>
    </location>
</feature>
<keyword evidence="16" id="KW-1185">Reference proteome</keyword>
<dbReference type="InterPro" id="IPR046886">
    <property type="entry name" value="RsmE_MTase_dom"/>
</dbReference>
<gene>
    <name evidence="15" type="primary">rsmE</name>
    <name evidence="15" type="ORF">EAL2_c14390</name>
</gene>
<dbReference type="eggNOG" id="COG1385">
    <property type="taxonomic scope" value="Bacteria"/>
</dbReference>
<dbReference type="SUPFAM" id="SSF75217">
    <property type="entry name" value="alpha/beta knot"/>
    <property type="match status" value="1"/>
</dbReference>
<dbReference type="Pfam" id="PF20260">
    <property type="entry name" value="PUA_4"/>
    <property type="match status" value="1"/>
</dbReference>
<dbReference type="Proteomes" id="UP000019591">
    <property type="component" value="Chromosome"/>
</dbReference>
<dbReference type="InterPro" id="IPR006700">
    <property type="entry name" value="RsmE"/>
</dbReference>
<dbReference type="InterPro" id="IPR029028">
    <property type="entry name" value="Alpha/beta_knot_MTases"/>
</dbReference>
<keyword evidence="5 12" id="KW-0963">Cytoplasm</keyword>
<comment type="subcellular location">
    <subcellularLocation>
        <location evidence="1 12">Cytoplasm</location>
    </subcellularLocation>
</comment>
<dbReference type="KEGG" id="eac:EAL2_c14390"/>
<proteinExistence type="inferred from homology"/>
<sequence>MDRFFADNIDYENGICSISDEEEVKHISKVLRLKEGEKLEICDGRQREFICQISSISKKEVQLELLEEIHVQREPGLSVTIYQGLPKAQKFELIVQKLTEIGVSRIVPLETARSIVKLDSKSELKKADRWEKIILGAAKQSKRGVLPSLEQPMSIAQAINDIERNDVNIVPYENERANPIGSVLRNLEERPESIGIFIGPEGGFEEFEIEMLSAKGVIPVTLGNRILRTETAAIVSSAIVLYELSDLGGVV</sequence>